<dbReference type="InterPro" id="IPR002293">
    <property type="entry name" value="AA/rel_permease1"/>
</dbReference>
<dbReference type="RefSeq" id="WP_289458719.1">
    <property type="nucleotide sequence ID" value="NZ_JAUCML010000004.1"/>
</dbReference>
<dbReference type="Gene3D" id="1.20.1740.10">
    <property type="entry name" value="Amino acid/polyamine transporter I"/>
    <property type="match status" value="1"/>
</dbReference>
<feature type="transmembrane region" description="Helical" evidence="7">
    <location>
        <begin position="53"/>
        <end position="72"/>
    </location>
</feature>
<feature type="transmembrane region" description="Helical" evidence="7">
    <location>
        <begin position="298"/>
        <end position="320"/>
    </location>
</feature>
<dbReference type="InterPro" id="IPR050367">
    <property type="entry name" value="APC_superfamily"/>
</dbReference>
<keyword evidence="3 7" id="KW-0812">Transmembrane</keyword>
<evidence type="ECO:0000256" key="4">
    <source>
        <dbReference type="ARBA" id="ARBA00022989"/>
    </source>
</evidence>
<protein>
    <submittedName>
        <fullName evidence="8">APC family permease</fullName>
    </submittedName>
</protein>
<dbReference type="Pfam" id="PF13520">
    <property type="entry name" value="AA_permease_2"/>
    <property type="match status" value="1"/>
</dbReference>
<comment type="subcellular location">
    <subcellularLocation>
        <location evidence="1">Cell membrane</location>
        <topology evidence="1">Multi-pass membrane protein</topology>
    </subcellularLocation>
</comment>
<evidence type="ECO:0000256" key="5">
    <source>
        <dbReference type="ARBA" id="ARBA00023136"/>
    </source>
</evidence>
<evidence type="ECO:0000313" key="9">
    <source>
        <dbReference type="Proteomes" id="UP001237823"/>
    </source>
</evidence>
<evidence type="ECO:0000256" key="3">
    <source>
        <dbReference type="ARBA" id="ARBA00022692"/>
    </source>
</evidence>
<keyword evidence="5 7" id="KW-0472">Membrane</keyword>
<feature type="transmembrane region" description="Helical" evidence="7">
    <location>
        <begin position="92"/>
        <end position="112"/>
    </location>
</feature>
<dbReference type="PIRSF" id="PIRSF006060">
    <property type="entry name" value="AA_transporter"/>
    <property type="match status" value="1"/>
</dbReference>
<keyword evidence="9" id="KW-1185">Reference proteome</keyword>
<dbReference type="Proteomes" id="UP001237823">
    <property type="component" value="Unassembled WGS sequence"/>
</dbReference>
<name>A0ABT7T6G0_9MICO</name>
<feature type="transmembrane region" description="Helical" evidence="7">
    <location>
        <begin position="341"/>
        <end position="362"/>
    </location>
</feature>
<feature type="region of interest" description="Disordered" evidence="6">
    <location>
        <begin position="469"/>
        <end position="489"/>
    </location>
</feature>
<comment type="caution">
    <text evidence="8">The sequence shown here is derived from an EMBL/GenBank/DDBJ whole genome shotgun (WGS) entry which is preliminary data.</text>
</comment>
<feature type="transmembrane region" description="Helical" evidence="7">
    <location>
        <begin position="368"/>
        <end position="394"/>
    </location>
</feature>
<dbReference type="EMBL" id="JAUCML010000004">
    <property type="protein sequence ID" value="MDM7885153.1"/>
    <property type="molecule type" value="Genomic_DNA"/>
</dbReference>
<sequence>MATTNTDRQQQEQPTLKRVLGPKLLLLFIVGDILGTGVYALTGQVAAEVGGAAWLPFLIAFAVALLTAFSYLELVTKYPQTAGAALYVHKAFGIHFVTFIVTFIVMCSGITSASTASRAFAANLGVGFGLELPNAVVMLIAMGFMLAVMAVNFRGVSESVKTNVVLTLVELSGLVMVILIGFWAIAGGNADFSRVVMFDTPEDKSLLLSVSTATSLAFFAMVGFEDSVNMAEETKDPSRIFPKVMLTGLGITAVIYVLVSICAVAIVPIGELAGNETPLVTTVQTAAPDFPIADLLPFISMFAVANTALINMMMASRLLYGMSKQGVLPGFLSRVSPTRRTPSTAIVFTTAISLLLIGWVSLDPDSPIVVVLGGTTSLLLLSVFAVVNAAVLVLRRDRVEHKHFRAGVVIPVIGVVTCVWLVVPFSSGRDPQQYQIAGALLALGVLLWVVTWFTHGRKQAEKAPTGLVTEPTAVVHRGDDRDPGDDRTA</sequence>
<feature type="transmembrane region" description="Helical" evidence="7">
    <location>
        <begin position="206"/>
        <end position="224"/>
    </location>
</feature>
<evidence type="ECO:0000256" key="1">
    <source>
        <dbReference type="ARBA" id="ARBA00004651"/>
    </source>
</evidence>
<evidence type="ECO:0000256" key="7">
    <source>
        <dbReference type="SAM" id="Phobius"/>
    </source>
</evidence>
<evidence type="ECO:0000256" key="2">
    <source>
        <dbReference type="ARBA" id="ARBA00022475"/>
    </source>
</evidence>
<organism evidence="8 9">
    <name type="scientific">Curtobacterium citri</name>
    <dbReference type="NCBI Taxonomy" id="3055139"/>
    <lineage>
        <taxon>Bacteria</taxon>
        <taxon>Bacillati</taxon>
        <taxon>Actinomycetota</taxon>
        <taxon>Actinomycetes</taxon>
        <taxon>Micrococcales</taxon>
        <taxon>Microbacteriaceae</taxon>
        <taxon>Curtobacterium</taxon>
    </lineage>
</organism>
<keyword evidence="2" id="KW-1003">Cell membrane</keyword>
<feature type="transmembrane region" description="Helical" evidence="7">
    <location>
        <begin position="165"/>
        <end position="186"/>
    </location>
</feature>
<accession>A0ABT7T6G0</accession>
<dbReference type="PANTHER" id="PTHR42770:SF11">
    <property type="entry name" value="INNER MEMBRANE TRANSPORT PROTEIN YBAT"/>
    <property type="match status" value="1"/>
</dbReference>
<evidence type="ECO:0000313" key="8">
    <source>
        <dbReference type="EMBL" id="MDM7885153.1"/>
    </source>
</evidence>
<proteinExistence type="predicted"/>
<keyword evidence="4 7" id="KW-1133">Transmembrane helix</keyword>
<dbReference type="PANTHER" id="PTHR42770">
    <property type="entry name" value="AMINO ACID TRANSPORTER-RELATED"/>
    <property type="match status" value="1"/>
</dbReference>
<reference evidence="8 9" key="1">
    <citation type="submission" date="2023-06" db="EMBL/GenBank/DDBJ databases">
        <authorList>
            <person name="Feng G."/>
            <person name="Li J."/>
            <person name="Zhu H."/>
        </authorList>
    </citation>
    <scope>NUCLEOTIDE SEQUENCE [LARGE SCALE GENOMIC DNA]</scope>
    <source>
        <strain evidence="8 9">RHCKG23</strain>
    </source>
</reference>
<feature type="transmembrane region" description="Helical" evidence="7">
    <location>
        <begin position="24"/>
        <end position="47"/>
    </location>
</feature>
<feature type="transmembrane region" description="Helical" evidence="7">
    <location>
        <begin position="406"/>
        <end position="427"/>
    </location>
</feature>
<feature type="compositionally biased region" description="Basic and acidic residues" evidence="6">
    <location>
        <begin position="476"/>
        <end position="489"/>
    </location>
</feature>
<feature type="transmembrane region" description="Helical" evidence="7">
    <location>
        <begin position="433"/>
        <end position="453"/>
    </location>
</feature>
<gene>
    <name evidence="8" type="ORF">QUG92_08545</name>
</gene>
<evidence type="ECO:0000256" key="6">
    <source>
        <dbReference type="SAM" id="MobiDB-lite"/>
    </source>
</evidence>
<feature type="transmembrane region" description="Helical" evidence="7">
    <location>
        <begin position="132"/>
        <end position="153"/>
    </location>
</feature>
<feature type="transmembrane region" description="Helical" evidence="7">
    <location>
        <begin position="244"/>
        <end position="269"/>
    </location>
</feature>